<feature type="compositionally biased region" description="Pro residues" evidence="1">
    <location>
        <begin position="141"/>
        <end position="150"/>
    </location>
</feature>
<evidence type="ECO:0000256" key="1">
    <source>
        <dbReference type="SAM" id="MobiDB-lite"/>
    </source>
</evidence>
<proteinExistence type="predicted"/>
<protein>
    <submittedName>
        <fullName evidence="3">Uncharacterized protein</fullName>
    </submittedName>
</protein>
<sequence>MWSSRRGRPDRGAAEQLLDAAAGGDTGGGDTGGGDTGGGDTGGGDTGGGDPVASLLAAAAAPRRPGELAGEDAAVAAFRAAAQGGVRPSPTPRRRRRRSTVRAAAWAAALAATATAGAALAATVQLTDDGPQPRTSTAVPTAPPRSPDPSPSLAAPTASPAPTPSAAPSSVRVPGPATTGLCRAYLAKKGAERGKSLETPAFRALVAAAGGRDRVDAYCARVVAGPATPDKPRHTPARPPTRTPAHGADDAPAHGRAKTPGPKN</sequence>
<keyword evidence="4" id="KW-1185">Reference proteome</keyword>
<feature type="region of interest" description="Disordered" evidence="1">
    <location>
        <begin position="1"/>
        <end position="52"/>
    </location>
</feature>
<dbReference type="STRING" id="405436.SAMN05444365_106108"/>
<feature type="transmembrane region" description="Helical" evidence="2">
    <location>
        <begin position="103"/>
        <end position="124"/>
    </location>
</feature>
<organism evidence="3 4">
    <name type="scientific">Micromonospora pattaloongensis</name>
    <dbReference type="NCBI Taxonomy" id="405436"/>
    <lineage>
        <taxon>Bacteria</taxon>
        <taxon>Bacillati</taxon>
        <taxon>Actinomycetota</taxon>
        <taxon>Actinomycetes</taxon>
        <taxon>Micromonosporales</taxon>
        <taxon>Micromonosporaceae</taxon>
        <taxon>Micromonospora</taxon>
    </lineage>
</organism>
<evidence type="ECO:0000313" key="4">
    <source>
        <dbReference type="Proteomes" id="UP000242415"/>
    </source>
</evidence>
<name>A0A1H3QSW1_9ACTN</name>
<reference evidence="4" key="1">
    <citation type="submission" date="2016-10" db="EMBL/GenBank/DDBJ databases">
        <authorList>
            <person name="Varghese N."/>
            <person name="Submissions S."/>
        </authorList>
    </citation>
    <scope>NUCLEOTIDE SEQUENCE [LARGE SCALE GENOMIC DNA]</scope>
    <source>
        <strain evidence="4">DSM 45245</strain>
    </source>
</reference>
<keyword evidence="2" id="KW-1133">Transmembrane helix</keyword>
<keyword evidence="2" id="KW-0812">Transmembrane</keyword>
<feature type="compositionally biased region" description="Gly residues" evidence="1">
    <location>
        <begin position="24"/>
        <end position="50"/>
    </location>
</feature>
<dbReference type="Proteomes" id="UP000242415">
    <property type="component" value="Unassembled WGS sequence"/>
</dbReference>
<feature type="region of interest" description="Disordered" evidence="1">
    <location>
        <begin position="80"/>
        <end position="102"/>
    </location>
</feature>
<dbReference type="AlphaFoldDB" id="A0A1H3QSW1"/>
<gene>
    <name evidence="3" type="ORF">SAMN05444365_106108</name>
</gene>
<feature type="region of interest" description="Disordered" evidence="1">
    <location>
        <begin position="223"/>
        <end position="264"/>
    </location>
</feature>
<evidence type="ECO:0000256" key="2">
    <source>
        <dbReference type="SAM" id="Phobius"/>
    </source>
</evidence>
<feature type="region of interest" description="Disordered" evidence="1">
    <location>
        <begin position="123"/>
        <end position="177"/>
    </location>
</feature>
<feature type="compositionally biased region" description="Low complexity" evidence="1">
    <location>
        <begin position="166"/>
        <end position="177"/>
    </location>
</feature>
<dbReference type="RefSeq" id="WP_175543678.1">
    <property type="nucleotide sequence ID" value="NZ_FNPH01000006.1"/>
</dbReference>
<dbReference type="EMBL" id="FNPH01000006">
    <property type="protein sequence ID" value="SDZ16496.1"/>
    <property type="molecule type" value="Genomic_DNA"/>
</dbReference>
<evidence type="ECO:0000313" key="3">
    <source>
        <dbReference type="EMBL" id="SDZ16496.1"/>
    </source>
</evidence>
<keyword evidence="2" id="KW-0472">Membrane</keyword>
<accession>A0A1H3QSW1</accession>